<keyword evidence="1 2" id="KW-0238">DNA-binding</keyword>
<proteinExistence type="predicted"/>
<protein>
    <submittedName>
        <fullName evidence="4">AcrR family transcriptional regulator</fullName>
    </submittedName>
</protein>
<dbReference type="InterPro" id="IPR036271">
    <property type="entry name" value="Tet_transcr_reg_TetR-rel_C_sf"/>
</dbReference>
<dbReference type="InterPro" id="IPR050109">
    <property type="entry name" value="HTH-type_TetR-like_transc_reg"/>
</dbReference>
<dbReference type="Gene3D" id="1.10.357.10">
    <property type="entry name" value="Tetracycline Repressor, domain 2"/>
    <property type="match status" value="1"/>
</dbReference>
<dbReference type="InterPro" id="IPR001647">
    <property type="entry name" value="HTH_TetR"/>
</dbReference>
<dbReference type="Proteomes" id="UP001549076">
    <property type="component" value="Unassembled WGS sequence"/>
</dbReference>
<organism evidence="4 5">
    <name type="scientific">Aquamicrobium terrae</name>
    <dbReference type="NCBI Taxonomy" id="1324945"/>
    <lineage>
        <taxon>Bacteria</taxon>
        <taxon>Pseudomonadati</taxon>
        <taxon>Pseudomonadota</taxon>
        <taxon>Alphaproteobacteria</taxon>
        <taxon>Hyphomicrobiales</taxon>
        <taxon>Phyllobacteriaceae</taxon>
        <taxon>Aquamicrobium</taxon>
    </lineage>
</organism>
<dbReference type="PRINTS" id="PR00455">
    <property type="entry name" value="HTHTETR"/>
</dbReference>
<dbReference type="InterPro" id="IPR023772">
    <property type="entry name" value="DNA-bd_HTH_TetR-type_CS"/>
</dbReference>
<dbReference type="PROSITE" id="PS50977">
    <property type="entry name" value="HTH_TETR_2"/>
    <property type="match status" value="1"/>
</dbReference>
<dbReference type="Pfam" id="PF00440">
    <property type="entry name" value="TetR_N"/>
    <property type="match status" value="1"/>
</dbReference>
<evidence type="ECO:0000313" key="4">
    <source>
        <dbReference type="EMBL" id="MET3792917.1"/>
    </source>
</evidence>
<dbReference type="SUPFAM" id="SSF48498">
    <property type="entry name" value="Tetracyclin repressor-like, C-terminal domain"/>
    <property type="match status" value="1"/>
</dbReference>
<dbReference type="Pfam" id="PF17939">
    <property type="entry name" value="TetR_C_30"/>
    <property type="match status" value="1"/>
</dbReference>
<feature type="DNA-binding region" description="H-T-H motif" evidence="2">
    <location>
        <begin position="36"/>
        <end position="55"/>
    </location>
</feature>
<dbReference type="InterPro" id="IPR041586">
    <property type="entry name" value="PsrA_TetR_C"/>
</dbReference>
<gene>
    <name evidence="4" type="ORF">ABID37_003140</name>
</gene>
<dbReference type="RefSeq" id="WP_354196356.1">
    <property type="nucleotide sequence ID" value="NZ_JBEPML010000010.1"/>
</dbReference>
<evidence type="ECO:0000313" key="5">
    <source>
        <dbReference type="Proteomes" id="UP001549076"/>
    </source>
</evidence>
<evidence type="ECO:0000256" key="2">
    <source>
        <dbReference type="PROSITE-ProRule" id="PRU00335"/>
    </source>
</evidence>
<dbReference type="SUPFAM" id="SSF46689">
    <property type="entry name" value="Homeodomain-like"/>
    <property type="match status" value="1"/>
</dbReference>
<evidence type="ECO:0000256" key="1">
    <source>
        <dbReference type="ARBA" id="ARBA00023125"/>
    </source>
</evidence>
<dbReference type="PANTHER" id="PTHR30055:SF235">
    <property type="entry name" value="TRANSCRIPTIONAL REGULATORY PROTEIN"/>
    <property type="match status" value="1"/>
</dbReference>
<sequence length="224" mass="25141">MAHMTAKRAEKDADTRDRLLDAALRIFADRGIASATLREITEEAGANVAAVNYYFRSKEELTRTVLESCLRPINNARLKALQNCIEKHGENRPPLEEIVEALVRPMVELSVDPYGGRSPIRLLLQVRALPQPLTNTILAEQFDLIHRHFLNVLADALPHLSKDEVGMRYDFARGAIMQILGDLDPAARDLLDLGFKQKNKDSEKIVRQLVNFISAGFKAEETAI</sequence>
<comment type="caution">
    <text evidence="4">The sequence shown here is derived from an EMBL/GenBank/DDBJ whole genome shotgun (WGS) entry which is preliminary data.</text>
</comment>
<dbReference type="InterPro" id="IPR009057">
    <property type="entry name" value="Homeodomain-like_sf"/>
</dbReference>
<name>A0ABV2N1H3_9HYPH</name>
<evidence type="ECO:0000259" key="3">
    <source>
        <dbReference type="PROSITE" id="PS50977"/>
    </source>
</evidence>
<dbReference type="PROSITE" id="PS01081">
    <property type="entry name" value="HTH_TETR_1"/>
    <property type="match status" value="1"/>
</dbReference>
<feature type="domain" description="HTH tetR-type" evidence="3">
    <location>
        <begin position="13"/>
        <end position="73"/>
    </location>
</feature>
<accession>A0ABV2N1H3</accession>
<reference evidence="4 5" key="1">
    <citation type="submission" date="2024-06" db="EMBL/GenBank/DDBJ databases">
        <title>Genomic Encyclopedia of Type Strains, Phase IV (KMG-IV): sequencing the most valuable type-strain genomes for metagenomic binning, comparative biology and taxonomic classification.</title>
        <authorList>
            <person name="Goeker M."/>
        </authorList>
    </citation>
    <scope>NUCLEOTIDE SEQUENCE [LARGE SCALE GENOMIC DNA]</scope>
    <source>
        <strain evidence="4 5">DSM 27865</strain>
    </source>
</reference>
<dbReference type="PANTHER" id="PTHR30055">
    <property type="entry name" value="HTH-TYPE TRANSCRIPTIONAL REGULATOR RUTR"/>
    <property type="match status" value="1"/>
</dbReference>
<dbReference type="EMBL" id="JBEPML010000010">
    <property type="protein sequence ID" value="MET3792917.1"/>
    <property type="molecule type" value="Genomic_DNA"/>
</dbReference>
<keyword evidence="5" id="KW-1185">Reference proteome</keyword>